<organism evidence="4 5">
    <name type="scientific">Brevibacillus fluminis</name>
    <dbReference type="NCBI Taxonomy" id="511487"/>
    <lineage>
        <taxon>Bacteria</taxon>
        <taxon>Bacillati</taxon>
        <taxon>Bacillota</taxon>
        <taxon>Bacilli</taxon>
        <taxon>Bacillales</taxon>
        <taxon>Paenibacillaceae</taxon>
        <taxon>Brevibacillus</taxon>
    </lineage>
</organism>
<evidence type="ECO:0000256" key="2">
    <source>
        <dbReference type="ARBA" id="ARBA00023163"/>
    </source>
</evidence>
<name>A0A3M8DJF0_9BACL</name>
<gene>
    <name evidence="4" type="ORF">EDM56_12940</name>
</gene>
<dbReference type="EMBL" id="RHHQ01000010">
    <property type="protein sequence ID" value="RNB87739.1"/>
    <property type="molecule type" value="Genomic_DNA"/>
</dbReference>
<proteinExistence type="predicted"/>
<dbReference type="Pfam" id="PF00561">
    <property type="entry name" value="Abhydrolase_1"/>
    <property type="match status" value="1"/>
</dbReference>
<dbReference type="Gene3D" id="1.10.10.10">
    <property type="entry name" value="Winged helix-like DNA-binding domain superfamily/Winged helix DNA-binding domain"/>
    <property type="match status" value="1"/>
</dbReference>
<keyword evidence="2" id="KW-0804">Transcription</keyword>
<dbReference type="InterPro" id="IPR036388">
    <property type="entry name" value="WH-like_DNA-bd_sf"/>
</dbReference>
<dbReference type="PRINTS" id="PR00111">
    <property type="entry name" value="ABHYDROLASE"/>
</dbReference>
<evidence type="ECO:0000313" key="4">
    <source>
        <dbReference type="EMBL" id="RNB87739.1"/>
    </source>
</evidence>
<dbReference type="GO" id="GO:0006355">
    <property type="term" value="P:regulation of DNA-templated transcription"/>
    <property type="evidence" value="ECO:0007669"/>
    <property type="project" value="InterPro"/>
</dbReference>
<dbReference type="PANTHER" id="PTHR43194">
    <property type="entry name" value="HYDROLASE ALPHA/BETA FOLD FAMILY"/>
    <property type="match status" value="1"/>
</dbReference>
<dbReference type="PANTHER" id="PTHR43194:SF2">
    <property type="entry name" value="PEROXISOMAL MEMBRANE PROTEIN LPX1"/>
    <property type="match status" value="1"/>
</dbReference>
<dbReference type="InterPro" id="IPR016032">
    <property type="entry name" value="Sig_transdc_resp-reg_C-effctor"/>
</dbReference>
<dbReference type="OrthoDB" id="9805423at2"/>
<reference evidence="4 5" key="1">
    <citation type="submission" date="2018-10" db="EMBL/GenBank/DDBJ databases">
        <title>Phylogenomics of Brevibacillus.</title>
        <authorList>
            <person name="Dunlap C."/>
        </authorList>
    </citation>
    <scope>NUCLEOTIDE SEQUENCE [LARGE SCALE GENOMIC DNA]</scope>
    <source>
        <strain evidence="4 5">JCM 15716</strain>
    </source>
</reference>
<evidence type="ECO:0000256" key="1">
    <source>
        <dbReference type="ARBA" id="ARBA00023015"/>
    </source>
</evidence>
<dbReference type="AlphaFoldDB" id="A0A3M8DJF0"/>
<evidence type="ECO:0000259" key="3">
    <source>
        <dbReference type="Pfam" id="PF00561"/>
    </source>
</evidence>
<dbReference type="RefSeq" id="WP_122918344.1">
    <property type="nucleotide sequence ID" value="NZ_RHHQ01000010.1"/>
</dbReference>
<sequence>MVVLLITYYQLLIKGGPVVMYLVRNGIKIHYKYRESIKVMGNGGTIVLIHGMGMDMSCWEDLTPFLVYHYNVLQFDLRGHGGSGHGSEEIQLATLCDDLDVLVDVVGVKEFHLIGHGFGGFVAMKYATRQPKRVKTLHLISTPLYYPPSLIDNFYRYRRSFCVNGNMQELGSALAKQICHPLTQEKLDKLRQSYAKTNHGTYFQFIDLLSEEITNATLLKQIQQLELPVLLLSGELDLIYPLNLYTVGTLFFQFSRLRVVPNASNAVQMDQPGVVAEWIDLFITQYPRESRFLKENAPDVLPEIREEFLQMFQLGIHKLESSNKLVVNVLRGFQVELNGELLTGAWNQRNAKDLLVYLVFHPSVTREQLYDLYWPTADLDKAQNNLRVALNHLKKLLGASKQNSELLQINRELIQLTGIIQCDLILLWEEIERTLHETDEITRLALIEGIYSRLPETLIPGFYSDWMLAYREKLEDELVSLAQWGMDFCQRNNDYKRALQFIEASLKLRPYDDVLESKQRLMQKRLDL</sequence>
<dbReference type="GO" id="GO:0016787">
    <property type="term" value="F:hydrolase activity"/>
    <property type="evidence" value="ECO:0007669"/>
    <property type="project" value="UniProtKB-KW"/>
</dbReference>
<comment type="caution">
    <text evidence="4">The sequence shown here is derived from an EMBL/GenBank/DDBJ whole genome shotgun (WGS) entry which is preliminary data.</text>
</comment>
<dbReference type="GO" id="GO:0003677">
    <property type="term" value="F:DNA binding"/>
    <property type="evidence" value="ECO:0007669"/>
    <property type="project" value="InterPro"/>
</dbReference>
<keyword evidence="1" id="KW-0805">Transcription regulation</keyword>
<keyword evidence="4" id="KW-0378">Hydrolase</keyword>
<evidence type="ECO:0000313" key="5">
    <source>
        <dbReference type="Proteomes" id="UP000271031"/>
    </source>
</evidence>
<dbReference type="InterPro" id="IPR050228">
    <property type="entry name" value="Carboxylesterase_BioH"/>
</dbReference>
<feature type="domain" description="AB hydrolase-1" evidence="3">
    <location>
        <begin position="45"/>
        <end position="269"/>
    </location>
</feature>
<dbReference type="InterPro" id="IPR000073">
    <property type="entry name" value="AB_hydrolase_1"/>
</dbReference>
<dbReference type="SUPFAM" id="SSF53474">
    <property type="entry name" value="alpha/beta-Hydrolases"/>
    <property type="match status" value="1"/>
</dbReference>
<accession>A0A3M8DJF0</accession>
<keyword evidence="5" id="KW-1185">Reference proteome</keyword>
<dbReference type="InterPro" id="IPR029058">
    <property type="entry name" value="AB_hydrolase_fold"/>
</dbReference>
<protein>
    <submittedName>
        <fullName evidence="4">Alpha/beta hydrolase</fullName>
    </submittedName>
</protein>
<dbReference type="SUPFAM" id="SSF46894">
    <property type="entry name" value="C-terminal effector domain of the bipartite response regulators"/>
    <property type="match status" value="1"/>
</dbReference>
<dbReference type="Proteomes" id="UP000271031">
    <property type="component" value="Unassembled WGS sequence"/>
</dbReference>
<dbReference type="Gene3D" id="3.40.50.1820">
    <property type="entry name" value="alpha/beta hydrolase"/>
    <property type="match status" value="1"/>
</dbReference>